<dbReference type="EMBL" id="QNUX01000007">
    <property type="protein sequence ID" value="RBN50288.1"/>
    <property type="molecule type" value="Genomic_DNA"/>
</dbReference>
<dbReference type="Pfam" id="PF00534">
    <property type="entry name" value="Glycos_transf_1"/>
    <property type="match status" value="1"/>
</dbReference>
<organism evidence="3 4">
    <name type="scientific">Flavobacterium psychrolimnae</name>
    <dbReference type="NCBI Taxonomy" id="249351"/>
    <lineage>
        <taxon>Bacteria</taxon>
        <taxon>Pseudomonadati</taxon>
        <taxon>Bacteroidota</taxon>
        <taxon>Flavobacteriia</taxon>
        <taxon>Flavobacteriales</taxon>
        <taxon>Flavobacteriaceae</taxon>
        <taxon>Flavobacterium</taxon>
    </lineage>
</organism>
<reference evidence="3 4" key="1">
    <citation type="submission" date="2018-07" db="EMBL/GenBank/DDBJ databases">
        <title>Complete genome sequence of Flavobacterium psychrolimnae LMG 22018.</title>
        <authorList>
            <person name="Kim D.-U."/>
        </authorList>
    </citation>
    <scope>NUCLEOTIDE SEQUENCE [LARGE SCALE GENOMIC DNA]</scope>
    <source>
        <strain evidence="3 4">LMG 22018</strain>
    </source>
</reference>
<dbReference type="Gene3D" id="3.40.50.2000">
    <property type="entry name" value="Glycogen Phosphorylase B"/>
    <property type="match status" value="2"/>
</dbReference>
<dbReference type="GO" id="GO:0016757">
    <property type="term" value="F:glycosyltransferase activity"/>
    <property type="evidence" value="ECO:0007669"/>
    <property type="project" value="InterPro"/>
</dbReference>
<dbReference type="OrthoDB" id="823685at2"/>
<gene>
    <name evidence="3" type="ORF">DR980_09230</name>
</gene>
<dbReference type="InterPro" id="IPR028098">
    <property type="entry name" value="Glyco_trans_4-like_N"/>
</dbReference>
<comment type="caution">
    <text evidence="3">The sequence shown here is derived from an EMBL/GenBank/DDBJ whole genome shotgun (WGS) entry which is preliminary data.</text>
</comment>
<dbReference type="InterPro" id="IPR001296">
    <property type="entry name" value="Glyco_trans_1"/>
</dbReference>
<keyword evidence="4" id="KW-1185">Reference proteome</keyword>
<accession>A0A366B274</accession>
<evidence type="ECO:0000313" key="4">
    <source>
        <dbReference type="Proteomes" id="UP000253676"/>
    </source>
</evidence>
<name>A0A366B274_9FLAO</name>
<dbReference type="RefSeq" id="WP_113635325.1">
    <property type="nucleotide sequence ID" value="NZ_QNUX01000007.1"/>
</dbReference>
<proteinExistence type="predicted"/>
<evidence type="ECO:0000313" key="3">
    <source>
        <dbReference type="EMBL" id="RBN50288.1"/>
    </source>
</evidence>
<feature type="domain" description="Glycosyltransferase subfamily 4-like N-terminal" evidence="2">
    <location>
        <begin position="12"/>
        <end position="137"/>
    </location>
</feature>
<evidence type="ECO:0000259" key="2">
    <source>
        <dbReference type="Pfam" id="PF13439"/>
    </source>
</evidence>
<protein>
    <submittedName>
        <fullName evidence="3">Alpha-1,4-N-acetylgalactosamine transferase</fullName>
    </submittedName>
</protein>
<keyword evidence="3" id="KW-0808">Transferase</keyword>
<sequence length="361" mass="41501">MRVLQLIDSLEVGGAERLALNYANALSESITLSALVVTRREGALKKQLNDKVSYLLLKKKNVLDFRALLKLKSFVKRYKITIVHAHGTSFFTGVLLKLMYPKIKLIWHEHYGARAEESIWNNLILLFCSSFFSCTFVVNHQLEVWATKNLWTKKNYYIPNFAVFDDTILKETFLKGEKDKRIVCLANLKEPKNHITILRAFAKMNLKELGWSLHFIGKDYKDDYSVVLKEFISKNNLDKFIFIYDSRNDIQHILSQATIGLLASTSEGFPVTLLEYGLAKLPVLSTNVGYCPSFIKDDFSGLLFNPLDVFQLQLQLYKMISGESLRISFALHLQELVLDNYSKEKVIDLLIMNYKTLSNST</sequence>
<dbReference type="Proteomes" id="UP000253676">
    <property type="component" value="Unassembled WGS sequence"/>
</dbReference>
<feature type="domain" description="Glycosyl transferase family 1" evidence="1">
    <location>
        <begin position="169"/>
        <end position="326"/>
    </location>
</feature>
<dbReference type="CDD" id="cd03811">
    <property type="entry name" value="GT4_GT28_WabH-like"/>
    <property type="match status" value="1"/>
</dbReference>
<dbReference type="Pfam" id="PF13439">
    <property type="entry name" value="Glyco_transf_4"/>
    <property type="match status" value="1"/>
</dbReference>
<dbReference type="SUPFAM" id="SSF53756">
    <property type="entry name" value="UDP-Glycosyltransferase/glycogen phosphorylase"/>
    <property type="match status" value="1"/>
</dbReference>
<dbReference type="PANTHER" id="PTHR12526">
    <property type="entry name" value="GLYCOSYLTRANSFERASE"/>
    <property type="match status" value="1"/>
</dbReference>
<evidence type="ECO:0000259" key="1">
    <source>
        <dbReference type="Pfam" id="PF00534"/>
    </source>
</evidence>
<dbReference type="AlphaFoldDB" id="A0A366B274"/>